<dbReference type="SMART" id="SM00342">
    <property type="entry name" value="HTH_ARAC"/>
    <property type="match status" value="1"/>
</dbReference>
<dbReference type="InterPro" id="IPR014710">
    <property type="entry name" value="RmlC-like_jellyroll"/>
</dbReference>
<dbReference type="Proteomes" id="UP001151079">
    <property type="component" value="Unassembled WGS sequence"/>
</dbReference>
<evidence type="ECO:0000256" key="3">
    <source>
        <dbReference type="ARBA" id="ARBA00023163"/>
    </source>
</evidence>
<accession>A0A9X2ZCR1</accession>
<dbReference type="InterPro" id="IPR020449">
    <property type="entry name" value="Tscrpt_reg_AraC-type_HTH"/>
</dbReference>
<dbReference type="AlphaFoldDB" id="A0A9X2ZCR1"/>
<dbReference type="Gene3D" id="2.60.120.10">
    <property type="entry name" value="Jelly Rolls"/>
    <property type="match status" value="1"/>
</dbReference>
<dbReference type="PRINTS" id="PR00032">
    <property type="entry name" value="HTHARAC"/>
</dbReference>
<keyword evidence="6" id="KW-1185">Reference proteome</keyword>
<dbReference type="Gene3D" id="1.10.10.60">
    <property type="entry name" value="Homeodomain-like"/>
    <property type="match status" value="2"/>
</dbReference>
<dbReference type="InterPro" id="IPR018062">
    <property type="entry name" value="HTH_AraC-typ_CS"/>
</dbReference>
<dbReference type="InterPro" id="IPR009057">
    <property type="entry name" value="Homeodomain-like_sf"/>
</dbReference>
<reference evidence="5" key="1">
    <citation type="submission" date="2022-10" db="EMBL/GenBank/DDBJ databases">
        <title>Two novel species of Flavobacterium.</title>
        <authorList>
            <person name="Liu Q."/>
            <person name="Xin Y.-H."/>
        </authorList>
    </citation>
    <scope>NUCLEOTIDE SEQUENCE</scope>
    <source>
        <strain evidence="5">LS1R49</strain>
    </source>
</reference>
<dbReference type="PROSITE" id="PS01124">
    <property type="entry name" value="HTH_ARAC_FAMILY_2"/>
    <property type="match status" value="1"/>
</dbReference>
<organism evidence="5 6">
    <name type="scientific">Flavobacterium shii</name>
    <dbReference type="NCBI Taxonomy" id="2987687"/>
    <lineage>
        <taxon>Bacteria</taxon>
        <taxon>Pseudomonadati</taxon>
        <taxon>Bacteroidota</taxon>
        <taxon>Flavobacteriia</taxon>
        <taxon>Flavobacteriales</taxon>
        <taxon>Flavobacteriaceae</taxon>
        <taxon>Flavobacterium</taxon>
    </lineage>
</organism>
<protein>
    <submittedName>
        <fullName evidence="5">Helix-turn-helix transcriptional regulator</fullName>
    </submittedName>
</protein>
<dbReference type="Pfam" id="PF02311">
    <property type="entry name" value="AraC_binding"/>
    <property type="match status" value="1"/>
</dbReference>
<dbReference type="Pfam" id="PF12833">
    <property type="entry name" value="HTH_18"/>
    <property type="match status" value="1"/>
</dbReference>
<comment type="caution">
    <text evidence="5">The sequence shown here is derived from an EMBL/GenBank/DDBJ whole genome shotgun (WGS) entry which is preliminary data.</text>
</comment>
<gene>
    <name evidence="5" type="ORF">OIU83_13550</name>
</gene>
<dbReference type="PROSITE" id="PS00041">
    <property type="entry name" value="HTH_ARAC_FAMILY_1"/>
    <property type="match status" value="1"/>
</dbReference>
<dbReference type="InterPro" id="IPR018060">
    <property type="entry name" value="HTH_AraC"/>
</dbReference>
<proteinExistence type="predicted"/>
<dbReference type="EMBL" id="JAOZEW010000014">
    <property type="protein sequence ID" value="MCV9928689.1"/>
    <property type="molecule type" value="Genomic_DNA"/>
</dbReference>
<dbReference type="PANTHER" id="PTHR43280">
    <property type="entry name" value="ARAC-FAMILY TRANSCRIPTIONAL REGULATOR"/>
    <property type="match status" value="1"/>
</dbReference>
<evidence type="ECO:0000259" key="4">
    <source>
        <dbReference type="PROSITE" id="PS01124"/>
    </source>
</evidence>
<evidence type="ECO:0000313" key="5">
    <source>
        <dbReference type="EMBL" id="MCV9928689.1"/>
    </source>
</evidence>
<dbReference type="GO" id="GO:0043565">
    <property type="term" value="F:sequence-specific DNA binding"/>
    <property type="evidence" value="ECO:0007669"/>
    <property type="project" value="InterPro"/>
</dbReference>
<feature type="domain" description="HTH araC/xylS-type" evidence="4">
    <location>
        <begin position="167"/>
        <end position="265"/>
    </location>
</feature>
<sequence>MYNLEKEIYLGNSKNVYNKSEGISIIETEYQNKVYEGWHSHENAHITLFLKGGTIEKRKKENFSVSPGTVLFYHSDELHLNQNTLFPSKNINIEISKNHLNEFDITEELLKIGTANTVKTKLLILKIYNECLIGDAFSKDSIHMLFTDLASNKNYLDQFSKCPNWVYPLYELLNDCWNENPSLNELSKILNINPISISKHFPKYFGCTLGEYVRRLKINRSLTLIQKPSASLTEISFECGFADQSHFIRTFKQQTGFLPKKFQNL</sequence>
<dbReference type="InterPro" id="IPR003313">
    <property type="entry name" value="AraC-bd"/>
</dbReference>
<keyword evidence="2" id="KW-0238">DNA-binding</keyword>
<name>A0A9X2ZCR1_9FLAO</name>
<dbReference type="RefSeq" id="WP_264206800.1">
    <property type="nucleotide sequence ID" value="NZ_JAOZEW010000014.1"/>
</dbReference>
<dbReference type="GO" id="GO:0003700">
    <property type="term" value="F:DNA-binding transcription factor activity"/>
    <property type="evidence" value="ECO:0007669"/>
    <property type="project" value="InterPro"/>
</dbReference>
<evidence type="ECO:0000256" key="1">
    <source>
        <dbReference type="ARBA" id="ARBA00023015"/>
    </source>
</evidence>
<evidence type="ECO:0000313" key="6">
    <source>
        <dbReference type="Proteomes" id="UP001151079"/>
    </source>
</evidence>
<dbReference type="PANTHER" id="PTHR43280:SF31">
    <property type="entry name" value="TRANSCRIPTIONAL REGULATORY PROTEIN"/>
    <property type="match status" value="1"/>
</dbReference>
<dbReference type="SUPFAM" id="SSF46689">
    <property type="entry name" value="Homeodomain-like"/>
    <property type="match status" value="2"/>
</dbReference>
<keyword evidence="3" id="KW-0804">Transcription</keyword>
<keyword evidence="1" id="KW-0805">Transcription regulation</keyword>
<evidence type="ECO:0000256" key="2">
    <source>
        <dbReference type="ARBA" id="ARBA00023125"/>
    </source>
</evidence>